<comment type="similarity">
    <text evidence="1 2">Belongs to the serpin family.</text>
</comment>
<dbReference type="InterPro" id="IPR023795">
    <property type="entry name" value="Serpin_CS"/>
</dbReference>
<reference evidence="5" key="1">
    <citation type="submission" date="2020-12" db="EMBL/GenBank/DDBJ databases">
        <authorList>
            <person name="Iha C."/>
        </authorList>
    </citation>
    <scope>NUCLEOTIDE SEQUENCE</scope>
</reference>
<dbReference type="PANTHER" id="PTHR11461">
    <property type="entry name" value="SERINE PROTEASE INHIBITOR, SERPIN"/>
    <property type="match status" value="1"/>
</dbReference>
<evidence type="ECO:0000259" key="4">
    <source>
        <dbReference type="SMART" id="SM00093"/>
    </source>
</evidence>
<proteinExistence type="inferred from homology"/>
<dbReference type="InterPro" id="IPR023796">
    <property type="entry name" value="Serpin_dom"/>
</dbReference>
<dbReference type="Gene3D" id="3.30.497.10">
    <property type="entry name" value="Antithrombin, subunit I, domain 2"/>
    <property type="match status" value="1"/>
</dbReference>
<dbReference type="InterPro" id="IPR036186">
    <property type="entry name" value="Serpin_sf"/>
</dbReference>
<evidence type="ECO:0000313" key="5">
    <source>
        <dbReference type="EMBL" id="CAD7696983.1"/>
    </source>
</evidence>
<dbReference type="InterPro" id="IPR042185">
    <property type="entry name" value="Serpin_sf_2"/>
</dbReference>
<dbReference type="Pfam" id="PF00079">
    <property type="entry name" value="Serpin"/>
    <property type="match status" value="1"/>
</dbReference>
<dbReference type="InterPro" id="IPR000215">
    <property type="entry name" value="Serpin_fam"/>
</dbReference>
<evidence type="ECO:0000256" key="1">
    <source>
        <dbReference type="ARBA" id="ARBA00009500"/>
    </source>
</evidence>
<dbReference type="Proteomes" id="UP000708148">
    <property type="component" value="Unassembled WGS sequence"/>
</dbReference>
<feature type="chain" id="PRO_5035921418" description="Serpin domain-containing protein" evidence="3">
    <location>
        <begin position="24"/>
        <end position="403"/>
    </location>
</feature>
<organism evidence="5 6">
    <name type="scientific">Ostreobium quekettii</name>
    <dbReference type="NCBI Taxonomy" id="121088"/>
    <lineage>
        <taxon>Eukaryota</taxon>
        <taxon>Viridiplantae</taxon>
        <taxon>Chlorophyta</taxon>
        <taxon>core chlorophytes</taxon>
        <taxon>Ulvophyceae</taxon>
        <taxon>TCBD clade</taxon>
        <taxon>Bryopsidales</taxon>
        <taxon>Ostreobineae</taxon>
        <taxon>Ostreobiaceae</taxon>
        <taxon>Ostreobium</taxon>
    </lineage>
</organism>
<dbReference type="OrthoDB" id="1063785at2759"/>
<dbReference type="Gene3D" id="2.30.39.10">
    <property type="entry name" value="Alpha-1-antitrypsin, domain 1"/>
    <property type="match status" value="1"/>
</dbReference>
<feature type="domain" description="Serpin" evidence="4">
    <location>
        <begin position="37"/>
        <end position="401"/>
    </location>
</feature>
<comment type="caution">
    <text evidence="5">The sequence shown here is derived from an EMBL/GenBank/DDBJ whole genome shotgun (WGS) entry which is preliminary data.</text>
</comment>
<dbReference type="EMBL" id="CAJHUC010000587">
    <property type="protein sequence ID" value="CAD7696983.1"/>
    <property type="molecule type" value="Genomic_DNA"/>
</dbReference>
<dbReference type="GO" id="GO:0005615">
    <property type="term" value="C:extracellular space"/>
    <property type="evidence" value="ECO:0007669"/>
    <property type="project" value="InterPro"/>
</dbReference>
<dbReference type="InterPro" id="IPR042178">
    <property type="entry name" value="Serpin_sf_1"/>
</dbReference>
<protein>
    <recommendedName>
        <fullName evidence="4">Serpin domain-containing protein</fullName>
    </recommendedName>
</protein>
<dbReference type="GO" id="GO:0004867">
    <property type="term" value="F:serine-type endopeptidase inhibitor activity"/>
    <property type="evidence" value="ECO:0007669"/>
    <property type="project" value="InterPro"/>
</dbReference>
<accession>A0A8S1J0F1</accession>
<dbReference type="PANTHER" id="PTHR11461:SF211">
    <property type="entry name" value="GH10112P-RELATED"/>
    <property type="match status" value="1"/>
</dbReference>
<gene>
    <name evidence="5" type="ORF">OSTQU699_LOCUS2344</name>
</gene>
<dbReference type="CDD" id="cd19590">
    <property type="entry name" value="serpin_thermopin-like"/>
    <property type="match status" value="1"/>
</dbReference>
<dbReference type="PROSITE" id="PS00284">
    <property type="entry name" value="SERPIN"/>
    <property type="match status" value="1"/>
</dbReference>
<name>A0A8S1J0F1_9CHLO</name>
<evidence type="ECO:0000256" key="3">
    <source>
        <dbReference type="SAM" id="SignalP"/>
    </source>
</evidence>
<keyword evidence="6" id="KW-1185">Reference proteome</keyword>
<feature type="signal peptide" evidence="3">
    <location>
        <begin position="1"/>
        <end position="23"/>
    </location>
</feature>
<dbReference type="SMART" id="SM00093">
    <property type="entry name" value="SERPIN"/>
    <property type="match status" value="1"/>
</dbReference>
<evidence type="ECO:0000256" key="2">
    <source>
        <dbReference type="RuleBase" id="RU000411"/>
    </source>
</evidence>
<dbReference type="SUPFAM" id="SSF56574">
    <property type="entry name" value="Serpins"/>
    <property type="match status" value="1"/>
</dbReference>
<sequence>MHRCATAWAAILALALAPLAAKAQSQAASRAVNDLALRLYGEVSKLGTSDNVFFSPLSISTAFSFVHLGAGGATRLQLEETFGFGAGDAAEALRKGRAVALAGERDDSLEFLLANRLFLQEGLELTDRFNMGAEDAGPKVLDEVDFMGDPEGARRRVNDFVSDKTKGTIEELMPQGSVTADTVLVIANAVFFQAAWKYPFIESSTVEMPFKGFNGGAAPVQMMRQKETTLRIGEILDSQILELPYEDGAASMLIVLPNDESQDEFSKLEANLMEVTLEALRGSMNFDEVDVYLPRFGIEDTTDLKAILPKLGVTDLFKSSADLSGIISTETPPLRVSSALHKAKILVDEKGTVAAGATSVAVVATSASLSPPKVFMADHPFVYFLIDEGGTILFMGNVRGLPA</sequence>
<dbReference type="AlphaFoldDB" id="A0A8S1J0F1"/>
<keyword evidence="3" id="KW-0732">Signal</keyword>
<evidence type="ECO:0000313" key="6">
    <source>
        <dbReference type="Proteomes" id="UP000708148"/>
    </source>
</evidence>